<dbReference type="PANTHER" id="PTHR21327">
    <property type="entry name" value="GTP CYCLOHYDROLASE II-RELATED"/>
    <property type="match status" value="1"/>
</dbReference>
<evidence type="ECO:0000256" key="4">
    <source>
        <dbReference type="ARBA" id="ARBA00022723"/>
    </source>
</evidence>
<comment type="catalytic activity">
    <reaction evidence="10 11">
        <text>GTP + 4 H2O = 2,5-diamino-6-hydroxy-4-(5-phosphoribosylamino)-pyrimidine + formate + 2 phosphate + 3 H(+)</text>
        <dbReference type="Rhea" id="RHEA:23704"/>
        <dbReference type="ChEBI" id="CHEBI:15377"/>
        <dbReference type="ChEBI" id="CHEBI:15378"/>
        <dbReference type="ChEBI" id="CHEBI:15740"/>
        <dbReference type="ChEBI" id="CHEBI:37565"/>
        <dbReference type="ChEBI" id="CHEBI:43474"/>
        <dbReference type="ChEBI" id="CHEBI:58614"/>
        <dbReference type="EC" id="3.5.4.25"/>
    </reaction>
</comment>
<dbReference type="SUPFAM" id="SSF142695">
    <property type="entry name" value="RibA-like"/>
    <property type="match status" value="1"/>
</dbReference>
<evidence type="ECO:0000259" key="12">
    <source>
        <dbReference type="Pfam" id="PF00925"/>
    </source>
</evidence>
<evidence type="ECO:0000256" key="2">
    <source>
        <dbReference type="ARBA" id="ARBA00005520"/>
    </source>
</evidence>
<comment type="similarity">
    <text evidence="11">Belongs to the GTP cyclohydrolase II family.</text>
</comment>
<dbReference type="RefSeq" id="WP_119738344.1">
    <property type="nucleotide sequence ID" value="NZ_QYUN01000002.1"/>
</dbReference>
<evidence type="ECO:0000313" key="14">
    <source>
        <dbReference type="Proteomes" id="UP000285190"/>
    </source>
</evidence>
<reference evidence="13 14" key="1">
    <citation type="submission" date="2018-09" db="EMBL/GenBank/DDBJ databases">
        <authorList>
            <person name="Zhu H."/>
        </authorList>
    </citation>
    <scope>NUCLEOTIDE SEQUENCE [LARGE SCALE GENOMIC DNA]</scope>
    <source>
        <strain evidence="13 14">K2R10-39</strain>
    </source>
</reference>
<feature type="domain" description="GTP cyclohydrolase II" evidence="12">
    <location>
        <begin position="21"/>
        <end position="185"/>
    </location>
</feature>
<feature type="binding site" evidence="11">
    <location>
        <position position="81"/>
    </location>
    <ligand>
        <name>Zn(2+)</name>
        <dbReference type="ChEBI" id="CHEBI:29105"/>
        <note>catalytic</note>
    </ligand>
</feature>
<dbReference type="UniPathway" id="UPA00275">
    <property type="reaction ID" value="UER00400"/>
</dbReference>
<keyword evidence="4 11" id="KW-0479">Metal-binding</keyword>
<feature type="binding site" evidence="11">
    <location>
        <position position="129"/>
    </location>
    <ligand>
        <name>GTP</name>
        <dbReference type="ChEBI" id="CHEBI:37565"/>
    </ligand>
</feature>
<keyword evidence="5 11" id="KW-0547">Nucleotide-binding</keyword>
<comment type="pathway">
    <text evidence="1 11">Cofactor biosynthesis; riboflavin biosynthesis; 5-amino-6-(D-ribitylamino)uracil from GTP: step 1/4.</text>
</comment>
<feature type="binding site" evidence="11">
    <location>
        <position position="79"/>
    </location>
    <ligand>
        <name>Zn(2+)</name>
        <dbReference type="ChEBI" id="CHEBI:29105"/>
        <note>catalytic</note>
    </ligand>
</feature>
<organism evidence="13 14">
    <name type="scientific">Noviherbaspirillum cavernae</name>
    <dbReference type="NCBI Taxonomy" id="2320862"/>
    <lineage>
        <taxon>Bacteria</taxon>
        <taxon>Pseudomonadati</taxon>
        <taxon>Pseudomonadota</taxon>
        <taxon>Betaproteobacteria</taxon>
        <taxon>Burkholderiales</taxon>
        <taxon>Oxalobacteraceae</taxon>
        <taxon>Noviherbaspirillum</taxon>
    </lineage>
</organism>
<dbReference type="Proteomes" id="UP000285190">
    <property type="component" value="Unassembled WGS sequence"/>
</dbReference>
<dbReference type="InterPro" id="IPR036144">
    <property type="entry name" value="RibA-like_sf"/>
</dbReference>
<keyword evidence="8 11" id="KW-0342">GTP-binding</keyword>
<keyword evidence="7 11" id="KW-0862">Zinc</keyword>
<accession>A0A418X0S2</accession>
<dbReference type="Gene3D" id="3.40.50.10990">
    <property type="entry name" value="GTP cyclohydrolase II"/>
    <property type="match status" value="1"/>
</dbReference>
<feature type="active site" description="Nucleophile" evidence="11">
    <location>
        <position position="143"/>
    </location>
</feature>
<dbReference type="HAMAP" id="MF_00179">
    <property type="entry name" value="RibA"/>
    <property type="match status" value="1"/>
</dbReference>
<dbReference type="GO" id="GO:0008686">
    <property type="term" value="F:3,4-dihydroxy-2-butanone-4-phosphate synthase activity"/>
    <property type="evidence" value="ECO:0007669"/>
    <property type="project" value="TreeGrafter"/>
</dbReference>
<feature type="binding site" evidence="11">
    <location>
        <begin position="107"/>
        <end position="109"/>
    </location>
    <ligand>
        <name>GTP</name>
        <dbReference type="ChEBI" id="CHEBI:37565"/>
    </ligand>
</feature>
<evidence type="ECO:0000256" key="1">
    <source>
        <dbReference type="ARBA" id="ARBA00004853"/>
    </source>
</evidence>
<dbReference type="GO" id="GO:0003935">
    <property type="term" value="F:GTP cyclohydrolase II activity"/>
    <property type="evidence" value="ECO:0007669"/>
    <property type="project" value="UniProtKB-UniRule"/>
</dbReference>
<proteinExistence type="inferred from homology"/>
<comment type="caution">
    <text evidence="13">The sequence shown here is derived from an EMBL/GenBank/DDBJ whole genome shotgun (WGS) entry which is preliminary data.</text>
</comment>
<feature type="binding site" evidence="11">
    <location>
        <begin position="63"/>
        <end position="67"/>
    </location>
    <ligand>
        <name>GTP</name>
        <dbReference type="ChEBI" id="CHEBI:37565"/>
    </ligand>
</feature>
<dbReference type="AlphaFoldDB" id="A0A418X0S2"/>
<sequence>MSESKAEVPARAGGELIEYVASSLLPTRHGDFRIHVYRAVGETVEHTVLVKGDLNGRENVLVRVHSECLTGDVFGSMRCDCGEQLDAAMAMINEAGAGAIVYLRGHEGRGIGLANKIRAYQLQDQGRDTVEANVDLGLPVDTRDYQAAAQILHHMGVTSICLITNNPAKMAKLEESGLRVAERIPVLIERTPHNTAYLRTKQEKLGHMLDFE</sequence>
<dbReference type="PANTHER" id="PTHR21327:SF18">
    <property type="entry name" value="3,4-DIHYDROXY-2-BUTANONE 4-PHOSPHATE SYNTHASE"/>
    <property type="match status" value="1"/>
</dbReference>
<feature type="binding site" evidence="11">
    <location>
        <position position="68"/>
    </location>
    <ligand>
        <name>Zn(2+)</name>
        <dbReference type="ChEBI" id="CHEBI:29105"/>
        <note>catalytic</note>
    </ligand>
</feature>
<dbReference type="EMBL" id="QYUN01000002">
    <property type="protein sequence ID" value="RJG06086.1"/>
    <property type="molecule type" value="Genomic_DNA"/>
</dbReference>
<evidence type="ECO:0000256" key="6">
    <source>
        <dbReference type="ARBA" id="ARBA00022801"/>
    </source>
</evidence>
<dbReference type="InterPro" id="IPR000926">
    <property type="entry name" value="RibA"/>
</dbReference>
<evidence type="ECO:0000256" key="7">
    <source>
        <dbReference type="ARBA" id="ARBA00022833"/>
    </source>
</evidence>
<dbReference type="Pfam" id="PF00925">
    <property type="entry name" value="GTP_cyclohydro2"/>
    <property type="match status" value="1"/>
</dbReference>
<dbReference type="NCBIfam" id="NF001591">
    <property type="entry name" value="PRK00393.1"/>
    <property type="match status" value="1"/>
</dbReference>
<dbReference type="NCBIfam" id="TIGR00505">
    <property type="entry name" value="ribA"/>
    <property type="match status" value="1"/>
</dbReference>
<comment type="function">
    <text evidence="9 11">Catalyzes the conversion of GTP to 2,5-diamino-6-ribosylamino-4(3H)-pyrimidinone 5'-phosphate (DARP), formate and pyrophosphate.</text>
</comment>
<feature type="active site" description="Proton acceptor" evidence="11">
    <location>
        <position position="141"/>
    </location>
</feature>
<evidence type="ECO:0000256" key="9">
    <source>
        <dbReference type="ARBA" id="ARBA00043932"/>
    </source>
</evidence>
<feature type="binding site" evidence="11">
    <location>
        <position position="169"/>
    </location>
    <ligand>
        <name>GTP</name>
        <dbReference type="ChEBI" id="CHEBI:37565"/>
    </ligand>
</feature>
<dbReference type="OrthoDB" id="9793111at2"/>
<evidence type="ECO:0000256" key="3">
    <source>
        <dbReference type="ARBA" id="ARBA00022619"/>
    </source>
</evidence>
<evidence type="ECO:0000256" key="8">
    <source>
        <dbReference type="ARBA" id="ARBA00023134"/>
    </source>
</evidence>
<feature type="binding site" evidence="11">
    <location>
        <position position="84"/>
    </location>
    <ligand>
        <name>GTP</name>
        <dbReference type="ChEBI" id="CHEBI:37565"/>
    </ligand>
</feature>
<evidence type="ECO:0000256" key="5">
    <source>
        <dbReference type="ARBA" id="ARBA00022741"/>
    </source>
</evidence>
<dbReference type="GO" id="GO:0009231">
    <property type="term" value="P:riboflavin biosynthetic process"/>
    <property type="evidence" value="ECO:0007669"/>
    <property type="project" value="UniProtKB-UniRule"/>
</dbReference>
<protein>
    <recommendedName>
        <fullName evidence="11">GTP cyclohydrolase-2</fullName>
        <ecNumber evidence="11">3.5.4.25</ecNumber>
    </recommendedName>
    <alternativeName>
        <fullName evidence="11">GTP cyclohydrolase II</fullName>
    </alternativeName>
</protein>
<comment type="similarity">
    <text evidence="2">In the N-terminal section; belongs to the DHBP synthase family.</text>
</comment>
<name>A0A418X0S2_9BURK</name>
<dbReference type="CDD" id="cd00641">
    <property type="entry name" value="GTP_cyclohydro2"/>
    <property type="match status" value="1"/>
</dbReference>
<feature type="binding site" evidence="11">
    <location>
        <position position="164"/>
    </location>
    <ligand>
        <name>GTP</name>
        <dbReference type="ChEBI" id="CHEBI:37565"/>
    </ligand>
</feature>
<keyword evidence="14" id="KW-1185">Reference proteome</keyword>
<keyword evidence="3 11" id="KW-0686">Riboflavin biosynthesis</keyword>
<keyword evidence="6 11" id="KW-0378">Hydrolase</keyword>
<dbReference type="FunFam" id="3.40.50.10990:FF:000001">
    <property type="entry name" value="Riboflavin biosynthesis protein RibBA"/>
    <property type="match status" value="1"/>
</dbReference>
<dbReference type="EC" id="3.5.4.25" evidence="11"/>
<dbReference type="GO" id="GO:0005829">
    <property type="term" value="C:cytosol"/>
    <property type="evidence" value="ECO:0007669"/>
    <property type="project" value="TreeGrafter"/>
</dbReference>
<evidence type="ECO:0000256" key="11">
    <source>
        <dbReference type="HAMAP-Rule" id="MF_00179"/>
    </source>
</evidence>
<gene>
    <name evidence="11 13" type="primary">ribA</name>
    <name evidence="13" type="ORF">D3870_08765</name>
</gene>
<dbReference type="InterPro" id="IPR032677">
    <property type="entry name" value="GTP_cyclohydro_II"/>
</dbReference>
<evidence type="ECO:0000313" key="13">
    <source>
        <dbReference type="EMBL" id="RJG06086.1"/>
    </source>
</evidence>
<dbReference type="GO" id="GO:0005525">
    <property type="term" value="F:GTP binding"/>
    <property type="evidence" value="ECO:0007669"/>
    <property type="project" value="UniProtKB-KW"/>
</dbReference>
<evidence type="ECO:0000256" key="10">
    <source>
        <dbReference type="ARBA" id="ARBA00049295"/>
    </source>
</evidence>
<dbReference type="GO" id="GO:0008270">
    <property type="term" value="F:zinc ion binding"/>
    <property type="evidence" value="ECO:0007669"/>
    <property type="project" value="UniProtKB-UniRule"/>
</dbReference>
<comment type="cofactor">
    <cofactor evidence="11">
        <name>Zn(2+)</name>
        <dbReference type="ChEBI" id="CHEBI:29105"/>
    </cofactor>
    <text evidence="11">Binds 1 zinc ion per subunit.</text>
</comment>